<organism evidence="5 6">
    <name type="scientific">Victivallis vadensis</name>
    <dbReference type="NCBI Taxonomy" id="172901"/>
    <lineage>
        <taxon>Bacteria</taxon>
        <taxon>Pseudomonadati</taxon>
        <taxon>Lentisphaerota</taxon>
        <taxon>Lentisphaeria</taxon>
        <taxon>Victivallales</taxon>
        <taxon>Victivallaceae</taxon>
        <taxon>Victivallis</taxon>
    </lineage>
</organism>
<dbReference type="InterPro" id="IPR017853">
    <property type="entry name" value="GH"/>
</dbReference>
<evidence type="ECO:0000256" key="1">
    <source>
        <dbReference type="ARBA" id="ARBA00010838"/>
    </source>
</evidence>
<dbReference type="PANTHER" id="PTHR10353">
    <property type="entry name" value="GLYCOSYL HYDROLASE"/>
    <property type="match status" value="1"/>
</dbReference>
<dbReference type="RefSeq" id="WP_168963426.1">
    <property type="nucleotide sequence ID" value="NZ_JABAEW010000040.1"/>
</dbReference>
<dbReference type="Gene3D" id="3.20.20.80">
    <property type="entry name" value="Glycosidases"/>
    <property type="match status" value="1"/>
</dbReference>
<sequence>MMYDVFSLPEFRFPEGFLWGSATAGHQVEGDNIHSDHWKWEQEGECEEPSGKACDNWRLFREDVKLVASLGHRAYRYSVEWSRIEPEEGRFDPAALDHYKEMSELLKRNGIATYVTLNHFTVPQWFAARGGFQERENIPYFLRYVEKVVKVLAGLVDSYLVFNESFHTRGDSRRGFNFLIAHARAYRLIKSLCDIPVSSAHMAVQPYPNRYYDELDRLMAAYRDFQYNGCFLHAIATGELISPFTEAESCPELKGALDYWAVNLYTRTLVDSRRADLAAPRFPHKKLRMIDRDFYLEEMYPEGMTAMLERFRDKPVYITENGCSCRDDRFRIVYLTLYLSAVHDAIQRGADVRGYLYWSLMDNYEWNSFTPRFGLVDVDFRTFRRTPKPSAAFFREIIEHNGFSQSILRKYLHELPTLEKP</sequence>
<dbReference type="InterPro" id="IPR001360">
    <property type="entry name" value="Glyco_hydro_1"/>
</dbReference>
<gene>
    <name evidence="5" type="ORF">HF882_16755</name>
</gene>
<evidence type="ECO:0000256" key="2">
    <source>
        <dbReference type="ARBA" id="ARBA00022801"/>
    </source>
</evidence>
<dbReference type="Proteomes" id="UP000576225">
    <property type="component" value="Unassembled WGS sequence"/>
</dbReference>
<comment type="similarity">
    <text evidence="1 4">Belongs to the glycosyl hydrolase 1 family.</text>
</comment>
<evidence type="ECO:0000256" key="4">
    <source>
        <dbReference type="RuleBase" id="RU003690"/>
    </source>
</evidence>
<protein>
    <submittedName>
        <fullName evidence="5">Glycoside hydrolase family 1 protein</fullName>
    </submittedName>
</protein>
<comment type="caution">
    <text evidence="5">The sequence shown here is derived from an EMBL/GenBank/DDBJ whole genome shotgun (WGS) entry which is preliminary data.</text>
</comment>
<evidence type="ECO:0000313" key="6">
    <source>
        <dbReference type="Proteomes" id="UP000576225"/>
    </source>
</evidence>
<keyword evidence="3" id="KW-0326">Glycosidase</keyword>
<dbReference type="PRINTS" id="PR00131">
    <property type="entry name" value="GLHYDRLASE1"/>
</dbReference>
<dbReference type="EMBL" id="JABAEW010000040">
    <property type="protein sequence ID" value="NMD88238.1"/>
    <property type="molecule type" value="Genomic_DNA"/>
</dbReference>
<reference evidence="5 6" key="1">
    <citation type="submission" date="2020-04" db="EMBL/GenBank/DDBJ databases">
        <authorList>
            <person name="Hitch T.C.A."/>
            <person name="Wylensek D."/>
            <person name="Clavel T."/>
        </authorList>
    </citation>
    <scope>NUCLEOTIDE SEQUENCE [LARGE SCALE GENOMIC DNA]</scope>
    <source>
        <strain evidence="5 6">COR2-253-APC-1A</strain>
    </source>
</reference>
<name>A0A848AYC1_9BACT</name>
<dbReference type="SUPFAM" id="SSF51445">
    <property type="entry name" value="(Trans)glycosidases"/>
    <property type="match status" value="1"/>
</dbReference>
<dbReference type="GO" id="GO:0005975">
    <property type="term" value="P:carbohydrate metabolic process"/>
    <property type="evidence" value="ECO:0007669"/>
    <property type="project" value="InterPro"/>
</dbReference>
<dbReference type="GO" id="GO:0008422">
    <property type="term" value="F:beta-glucosidase activity"/>
    <property type="evidence" value="ECO:0007669"/>
    <property type="project" value="TreeGrafter"/>
</dbReference>
<accession>A0A848AYC1</accession>
<evidence type="ECO:0000256" key="3">
    <source>
        <dbReference type="ARBA" id="ARBA00023295"/>
    </source>
</evidence>
<keyword evidence="2 5" id="KW-0378">Hydrolase</keyword>
<dbReference type="AlphaFoldDB" id="A0A848AYC1"/>
<evidence type="ECO:0000313" key="5">
    <source>
        <dbReference type="EMBL" id="NMD88238.1"/>
    </source>
</evidence>
<dbReference type="Pfam" id="PF00232">
    <property type="entry name" value="Glyco_hydro_1"/>
    <property type="match status" value="1"/>
</dbReference>
<proteinExistence type="inferred from homology"/>
<dbReference type="PANTHER" id="PTHR10353:SF209">
    <property type="entry name" value="GALACTOLIPID GALACTOSYLTRANSFERASE SFR2, CHLOROPLASTIC"/>
    <property type="match status" value="1"/>
</dbReference>